<evidence type="ECO:0000313" key="6">
    <source>
        <dbReference type="EMBL" id="MFD2611927.1"/>
    </source>
</evidence>
<sequence>MSGTANQEAASDVPAWHGEHEPVQDAVGMPHKKYRVFVYHHTHWDREWWATMQDFRIRLVELIDELLDTLENDPDFRCFLLDGQTVVLKDYLEIRPEMQDRLLHFIRKNRIQCGPWYILPDEFLVSGEAHIRNLWLGERVARRLGYDNLKVGYIPDTFGHISQMPQLLQGFEIDNAMVWRGLGGPAGSFRSEFLWEAPDGTQVFTYWFPDGYYVVDFLHFDNPLKTYDETYGRVRRSLERWKLRTSTDCLLMPYGGDHRLIDKRLPRLLKQVNRDLEGSAELQWATTAEFIDAVREQAPKLEIIRGELRQTGADAPHLLPGVLSARMYLKQLNFRGQNALERYAEPFSALAWRTAGRRYESSLLWTAWEQLVQNHPHDSICGCSIDQVHREMLPRFDQSHQIARALIEKSVQALNAAIDTSSLDEGDTALVARNPLPWGRTGAVDVWIGRHLFEPHPRTHVLTDENGMEVLFQVRPVEGMQPGTDKTRYYEVTFTALDVPGFGYRTYRLAKREMRQDPKLVYFTALQPTAKLKGSTAEAELSLGNASMENRFLRIDVNLQNGTLTVTDKRTGEVYEGLNALEDGGDAGDTYNYSAPLGNAVLRTNEHCHAVHVSIVEAGHARATMRVDVDWELPERLTEDRLSRAATRIPHRMTSYITLTAGTARIDVRTEWDNRSEDHRIRALFPLGCNVSASYAEGHFDVIERPVQVPEEGDGWPEPFVRELPQQGYVSVNNGRRGLMIANKGLPEYEVPDDGTGTIAVTLVRSVGWLSREDLLSRVGGAGPDTIQPDAQCPGRCTAEYSIIPHSGTWLDSEAYRDAHEYMTPMHGSATDKHEGSSAWVGEGIRVEGNHSLLLSACKQSEDGEALILRFWNVAKEATRAVIYVPSFPAAERPSSIQYVNLKEQFLSNAELLEDGGIALHAGPAQIVTLRIC</sequence>
<dbReference type="SUPFAM" id="SSF88713">
    <property type="entry name" value="Glycoside hydrolase/deacetylase"/>
    <property type="match status" value="1"/>
</dbReference>
<dbReference type="Pfam" id="PF07748">
    <property type="entry name" value="Glyco_hydro_38C"/>
    <property type="match status" value="1"/>
</dbReference>
<dbReference type="InterPro" id="IPR000602">
    <property type="entry name" value="Glyco_hydro_38_N"/>
</dbReference>
<keyword evidence="4" id="KW-0326">Glycosidase</keyword>
<dbReference type="Gene3D" id="3.20.110.10">
    <property type="entry name" value="Glycoside hydrolase 38, N terminal domain"/>
    <property type="match status" value="1"/>
</dbReference>
<accession>A0ABW5P9F3</accession>
<dbReference type="SMART" id="SM00872">
    <property type="entry name" value="Alpha-mann_mid"/>
    <property type="match status" value="1"/>
</dbReference>
<dbReference type="SUPFAM" id="SSF74650">
    <property type="entry name" value="Galactose mutarotase-like"/>
    <property type="match status" value="1"/>
</dbReference>
<organism evidence="6 7">
    <name type="scientific">Paenibacillus gansuensis</name>
    <dbReference type="NCBI Taxonomy" id="306542"/>
    <lineage>
        <taxon>Bacteria</taxon>
        <taxon>Bacillati</taxon>
        <taxon>Bacillota</taxon>
        <taxon>Bacilli</taxon>
        <taxon>Bacillales</taxon>
        <taxon>Paenibacillaceae</taxon>
        <taxon>Paenibacillus</taxon>
    </lineage>
</organism>
<proteinExistence type="inferred from homology"/>
<feature type="domain" description="Glycoside hydrolase family 38 central" evidence="5">
    <location>
        <begin position="317"/>
        <end position="396"/>
    </location>
</feature>
<dbReference type="InterPro" id="IPR015341">
    <property type="entry name" value="Glyco_hydro_38_cen"/>
</dbReference>
<dbReference type="InterPro" id="IPR011330">
    <property type="entry name" value="Glyco_hydro/deAcase_b/a-brl"/>
</dbReference>
<evidence type="ECO:0000259" key="5">
    <source>
        <dbReference type="SMART" id="SM00872"/>
    </source>
</evidence>
<dbReference type="Proteomes" id="UP001597541">
    <property type="component" value="Unassembled WGS sequence"/>
</dbReference>
<dbReference type="PANTHER" id="PTHR46017">
    <property type="entry name" value="ALPHA-MANNOSIDASE 2C1"/>
    <property type="match status" value="1"/>
</dbReference>
<keyword evidence="7" id="KW-1185">Reference proteome</keyword>
<dbReference type="InterPro" id="IPR011013">
    <property type="entry name" value="Gal_mutarotase_sf_dom"/>
</dbReference>
<dbReference type="Pfam" id="PF17677">
    <property type="entry name" value="Glyco_hydro38C2"/>
    <property type="match status" value="1"/>
</dbReference>
<comment type="caution">
    <text evidence="6">The sequence shown here is derived from an EMBL/GenBank/DDBJ whole genome shotgun (WGS) entry which is preliminary data.</text>
</comment>
<dbReference type="EMBL" id="JBHUME010000005">
    <property type="protein sequence ID" value="MFD2611927.1"/>
    <property type="molecule type" value="Genomic_DNA"/>
</dbReference>
<dbReference type="PANTHER" id="PTHR46017:SF2">
    <property type="entry name" value="MANNOSYLGLYCERATE HYDROLASE"/>
    <property type="match status" value="1"/>
</dbReference>
<dbReference type="InterPro" id="IPR037094">
    <property type="entry name" value="Glyco_hydro_38_cen_sf"/>
</dbReference>
<keyword evidence="3" id="KW-0378">Hydrolase</keyword>
<dbReference type="Gene3D" id="2.70.98.30">
    <property type="entry name" value="Golgi alpha-mannosidase II, domain 4"/>
    <property type="match status" value="1"/>
</dbReference>
<dbReference type="InterPro" id="IPR027291">
    <property type="entry name" value="Glyco_hydro_38_N_sf"/>
</dbReference>
<dbReference type="RefSeq" id="WP_377601016.1">
    <property type="nucleotide sequence ID" value="NZ_JBHUME010000005.1"/>
</dbReference>
<evidence type="ECO:0000313" key="7">
    <source>
        <dbReference type="Proteomes" id="UP001597541"/>
    </source>
</evidence>
<comment type="similarity">
    <text evidence="1">Belongs to the glycosyl hydrolase 38 family.</text>
</comment>
<evidence type="ECO:0000256" key="1">
    <source>
        <dbReference type="ARBA" id="ARBA00009792"/>
    </source>
</evidence>
<keyword evidence="2" id="KW-0479">Metal-binding</keyword>
<evidence type="ECO:0000256" key="2">
    <source>
        <dbReference type="ARBA" id="ARBA00022723"/>
    </source>
</evidence>
<dbReference type="SUPFAM" id="SSF88688">
    <property type="entry name" value="Families 57/38 glycoside transferase middle domain"/>
    <property type="match status" value="1"/>
</dbReference>
<protein>
    <submittedName>
        <fullName evidence="6">Alpha-mannosidase</fullName>
    </submittedName>
</protein>
<reference evidence="7" key="1">
    <citation type="journal article" date="2019" name="Int. J. Syst. Evol. Microbiol.">
        <title>The Global Catalogue of Microorganisms (GCM) 10K type strain sequencing project: providing services to taxonomists for standard genome sequencing and annotation.</title>
        <authorList>
            <consortium name="The Broad Institute Genomics Platform"/>
            <consortium name="The Broad Institute Genome Sequencing Center for Infectious Disease"/>
            <person name="Wu L."/>
            <person name="Ma J."/>
        </authorList>
    </citation>
    <scope>NUCLEOTIDE SEQUENCE [LARGE SCALE GENOMIC DNA]</scope>
    <source>
        <strain evidence="7">KCTC 3950</strain>
    </source>
</reference>
<dbReference type="InterPro" id="IPR011682">
    <property type="entry name" value="Glyco_hydro_38_C"/>
</dbReference>
<dbReference type="InterPro" id="IPR041147">
    <property type="entry name" value="GH38_C"/>
</dbReference>
<dbReference type="Gene3D" id="1.20.1270.50">
    <property type="entry name" value="Glycoside hydrolase family 38, central domain"/>
    <property type="match status" value="1"/>
</dbReference>
<evidence type="ECO:0000256" key="4">
    <source>
        <dbReference type="ARBA" id="ARBA00023295"/>
    </source>
</evidence>
<dbReference type="InterPro" id="IPR028995">
    <property type="entry name" value="Glyco_hydro_57/38_cen_sf"/>
</dbReference>
<dbReference type="Pfam" id="PF09261">
    <property type="entry name" value="Alpha-mann_mid"/>
    <property type="match status" value="1"/>
</dbReference>
<dbReference type="Pfam" id="PF01074">
    <property type="entry name" value="Glyco_hydro_38N"/>
    <property type="match status" value="1"/>
</dbReference>
<gene>
    <name evidence="6" type="ORF">ACFSUF_05750</name>
</gene>
<name>A0ABW5P9F3_9BACL</name>
<evidence type="ECO:0000256" key="3">
    <source>
        <dbReference type="ARBA" id="ARBA00022801"/>
    </source>
</evidence>